<feature type="non-terminal residue" evidence="2">
    <location>
        <position position="1"/>
    </location>
</feature>
<dbReference type="SUPFAM" id="SSF56672">
    <property type="entry name" value="DNA/RNA polymerases"/>
    <property type="match status" value="1"/>
</dbReference>
<dbReference type="PROSITE" id="PS50878">
    <property type="entry name" value="RT_POL"/>
    <property type="match status" value="1"/>
</dbReference>
<evidence type="ECO:0000313" key="2">
    <source>
        <dbReference type="EMBL" id="JAB67500.1"/>
    </source>
</evidence>
<dbReference type="InterPro" id="IPR000477">
    <property type="entry name" value="RT_dom"/>
</dbReference>
<feature type="domain" description="Reverse transcriptase" evidence="1">
    <location>
        <begin position="1"/>
        <end position="172"/>
    </location>
</feature>
<dbReference type="AlphaFoldDB" id="V5GBJ6"/>
<organism evidence="2">
    <name type="scientific">Anoplophora glabripennis</name>
    <name type="common">Asian longhorn beetle</name>
    <name type="synonym">Anoplophora nobilis</name>
    <dbReference type="NCBI Taxonomy" id="217634"/>
    <lineage>
        <taxon>Eukaryota</taxon>
        <taxon>Metazoa</taxon>
        <taxon>Ecdysozoa</taxon>
        <taxon>Arthropoda</taxon>
        <taxon>Hexapoda</taxon>
        <taxon>Insecta</taxon>
        <taxon>Pterygota</taxon>
        <taxon>Neoptera</taxon>
        <taxon>Endopterygota</taxon>
        <taxon>Coleoptera</taxon>
        <taxon>Polyphaga</taxon>
        <taxon>Cucujiformia</taxon>
        <taxon>Chrysomeloidea</taxon>
        <taxon>Cerambycidae</taxon>
        <taxon>Lamiinae</taxon>
        <taxon>Lamiini</taxon>
        <taxon>Anoplophora</taxon>
    </lineage>
</organism>
<dbReference type="PANTHER" id="PTHR33332">
    <property type="entry name" value="REVERSE TRANSCRIPTASE DOMAIN-CONTAINING PROTEIN"/>
    <property type="match status" value="1"/>
</dbReference>
<name>V5GBJ6_ANOGL</name>
<feature type="non-terminal residue" evidence="2">
    <location>
        <position position="172"/>
    </location>
</feature>
<dbReference type="Pfam" id="PF00078">
    <property type="entry name" value="RVT_1"/>
    <property type="match status" value="1"/>
</dbReference>
<reference evidence="2" key="1">
    <citation type="submission" date="2013-07" db="EMBL/GenBank/DDBJ databases">
        <title>Midgut Transcriptome Profiling of Anoplphora glabripennis, a Lignocellulose Degrading, Wood-Boring Cerambycid.</title>
        <authorList>
            <person name="Scully E.D."/>
            <person name="Hoover K."/>
            <person name="Carlson J.E."/>
            <person name="Tien M."/>
            <person name="Geib S.M."/>
        </authorList>
    </citation>
    <scope>NUCLEOTIDE SEQUENCE</scope>
</reference>
<dbReference type="EMBL" id="GALX01000966">
    <property type="protein sequence ID" value="JAB67500.1"/>
    <property type="molecule type" value="Transcribed_RNA"/>
</dbReference>
<gene>
    <name evidence="2" type="primary">PO11</name>
</gene>
<proteinExistence type="predicted"/>
<protein>
    <submittedName>
        <fullName evidence="2">Retrovirus-related Pol polyprotein</fullName>
    </submittedName>
</protein>
<sequence>QAACIRTSMASESTVDAVQEVLKYAREANRRGGWAAMVCLDVRNAFNSAPWSRIMGALSDRHIDPHLLRVIGSYLAEREIEVDRGVWRGTSTGVPQGSILGPALWNILYDGLMRLEMDEGVRLVAYADDLALLACARKELDLMRKANHALAVVDGWMGHNGLSFAPEKTEAL</sequence>
<accession>V5GBJ6</accession>
<dbReference type="GO" id="GO:0071897">
    <property type="term" value="P:DNA biosynthetic process"/>
    <property type="evidence" value="ECO:0007669"/>
    <property type="project" value="UniProtKB-ARBA"/>
</dbReference>
<dbReference type="InterPro" id="IPR043502">
    <property type="entry name" value="DNA/RNA_pol_sf"/>
</dbReference>
<evidence type="ECO:0000259" key="1">
    <source>
        <dbReference type="PROSITE" id="PS50878"/>
    </source>
</evidence>